<feature type="domain" description="CMP/dCMP-type deaminase" evidence="2">
    <location>
        <begin position="14"/>
        <end position="134"/>
    </location>
</feature>
<accession>A0A0F9Q4N1</accession>
<comment type="caution">
    <text evidence="3">The sequence shown here is derived from an EMBL/GenBank/DDBJ whole genome shotgun (WGS) entry which is preliminary data.</text>
</comment>
<evidence type="ECO:0000256" key="1">
    <source>
        <dbReference type="ARBA" id="ARBA00022801"/>
    </source>
</evidence>
<gene>
    <name evidence="3" type="ORF">LCGC14_1058700</name>
</gene>
<keyword evidence="1" id="KW-0378">Hydrolase</keyword>
<evidence type="ECO:0000259" key="2">
    <source>
        <dbReference type="PROSITE" id="PS51747"/>
    </source>
</evidence>
<dbReference type="EMBL" id="LAZR01004478">
    <property type="protein sequence ID" value="KKN08246.1"/>
    <property type="molecule type" value="Genomic_DNA"/>
</dbReference>
<protein>
    <recommendedName>
        <fullName evidence="2">CMP/dCMP-type deaminase domain-containing protein</fullName>
    </recommendedName>
</protein>
<dbReference type="AlphaFoldDB" id="A0A0F9Q4N1"/>
<dbReference type="InterPro" id="IPR016193">
    <property type="entry name" value="Cytidine_deaminase-like"/>
</dbReference>
<organism evidence="3">
    <name type="scientific">marine sediment metagenome</name>
    <dbReference type="NCBI Taxonomy" id="412755"/>
    <lineage>
        <taxon>unclassified sequences</taxon>
        <taxon>metagenomes</taxon>
        <taxon>ecological metagenomes</taxon>
    </lineage>
</organism>
<dbReference type="GO" id="GO:0008270">
    <property type="term" value="F:zinc ion binding"/>
    <property type="evidence" value="ECO:0007669"/>
    <property type="project" value="InterPro"/>
</dbReference>
<dbReference type="InterPro" id="IPR002125">
    <property type="entry name" value="CMP_dCMP_dom"/>
</dbReference>
<dbReference type="PIRSF" id="PIRSF006019">
    <property type="entry name" value="dCMP_deaminase"/>
    <property type="match status" value="1"/>
</dbReference>
<dbReference type="SUPFAM" id="SSF53927">
    <property type="entry name" value="Cytidine deaminase-like"/>
    <property type="match status" value="1"/>
</dbReference>
<reference evidence="3" key="1">
    <citation type="journal article" date="2015" name="Nature">
        <title>Complex archaea that bridge the gap between prokaryotes and eukaryotes.</title>
        <authorList>
            <person name="Spang A."/>
            <person name="Saw J.H."/>
            <person name="Jorgensen S.L."/>
            <person name="Zaremba-Niedzwiedzka K."/>
            <person name="Martijn J."/>
            <person name="Lind A.E."/>
            <person name="van Eijk R."/>
            <person name="Schleper C."/>
            <person name="Guy L."/>
            <person name="Ettema T.J."/>
        </authorList>
    </citation>
    <scope>NUCLEOTIDE SEQUENCE</scope>
</reference>
<dbReference type="Gene3D" id="3.40.140.10">
    <property type="entry name" value="Cytidine Deaminase, domain 2"/>
    <property type="match status" value="1"/>
</dbReference>
<dbReference type="GO" id="GO:0005737">
    <property type="term" value="C:cytoplasm"/>
    <property type="evidence" value="ECO:0007669"/>
    <property type="project" value="TreeGrafter"/>
</dbReference>
<dbReference type="PROSITE" id="PS51747">
    <property type="entry name" value="CYT_DCMP_DEAMINASES_2"/>
    <property type="match status" value="1"/>
</dbReference>
<dbReference type="InterPro" id="IPR015517">
    <property type="entry name" value="dCMP_deaminase-rel"/>
</dbReference>
<sequence length="147" mass="16420">MLSPTENIEMSRPSFEEINMRMAMLVSERSTCKRLQVGCIITSTDFRKIMSMGYNGNASGLPNTCDSDEPGSCGCLHSEMNAVINCDSPRSTGKIIFITNLPCPMCSKFMINLGNVEKVYYREEYRIRKGLDILAEGGIPFEQLKVT</sequence>
<dbReference type="PANTHER" id="PTHR11086">
    <property type="entry name" value="DEOXYCYTIDYLATE DEAMINASE-RELATED"/>
    <property type="match status" value="1"/>
</dbReference>
<evidence type="ECO:0000313" key="3">
    <source>
        <dbReference type="EMBL" id="KKN08246.1"/>
    </source>
</evidence>
<proteinExistence type="predicted"/>
<dbReference type="PANTHER" id="PTHR11086:SF18">
    <property type="entry name" value="DEOXYCYTIDYLATE DEAMINASE"/>
    <property type="match status" value="1"/>
</dbReference>
<dbReference type="GO" id="GO:0004132">
    <property type="term" value="F:dCMP deaminase activity"/>
    <property type="evidence" value="ECO:0007669"/>
    <property type="project" value="InterPro"/>
</dbReference>
<name>A0A0F9Q4N1_9ZZZZ</name>
<dbReference type="GO" id="GO:0006220">
    <property type="term" value="P:pyrimidine nucleotide metabolic process"/>
    <property type="evidence" value="ECO:0007669"/>
    <property type="project" value="InterPro"/>
</dbReference>
<dbReference type="Pfam" id="PF00383">
    <property type="entry name" value="dCMP_cyt_deam_1"/>
    <property type="match status" value="1"/>
</dbReference>
<dbReference type="InterPro" id="IPR016473">
    <property type="entry name" value="dCMP_deaminase"/>
</dbReference>